<dbReference type="PANTHER" id="PTHR12815">
    <property type="entry name" value="SORTING AND ASSEMBLY MACHINERY SAMM50 PROTEIN FAMILY MEMBER"/>
    <property type="match status" value="1"/>
</dbReference>
<feature type="compositionally biased region" description="Basic and acidic residues" evidence="6">
    <location>
        <begin position="1"/>
        <end position="10"/>
    </location>
</feature>
<evidence type="ECO:0000259" key="7">
    <source>
        <dbReference type="Pfam" id="PF01103"/>
    </source>
</evidence>
<keyword evidence="5" id="KW-0472">Membrane</keyword>
<reference evidence="8 9" key="1">
    <citation type="submission" date="2024-08" db="EMBL/GenBank/DDBJ databases">
        <authorList>
            <person name="Will J Nash"/>
            <person name="Angela Man"/>
            <person name="Seanna McTaggart"/>
            <person name="Kendall Baker"/>
            <person name="Tom Barker"/>
            <person name="Leah Catchpole"/>
            <person name="Alex Durrant"/>
            <person name="Karim Gharbi"/>
            <person name="Naomi Irish"/>
            <person name="Gemy Kaithakottil"/>
            <person name="Debby Ku"/>
            <person name="Aaliyah Providence"/>
            <person name="Felix Shaw"/>
            <person name="David Swarbreck"/>
            <person name="Chris Watkins"/>
            <person name="Ann M. McCartney"/>
            <person name="Giulio Formenti"/>
            <person name="Alice Mouton"/>
            <person name="Noel Vella"/>
            <person name="Bjorn M von Reumont"/>
            <person name="Adriana Vella"/>
            <person name="Wilfried Haerty"/>
        </authorList>
    </citation>
    <scope>NUCLEOTIDE SEQUENCE [LARGE SCALE GENOMIC DNA]</scope>
</reference>
<evidence type="ECO:0000256" key="1">
    <source>
        <dbReference type="ARBA" id="ARBA00004374"/>
    </source>
</evidence>
<dbReference type="InterPro" id="IPR039910">
    <property type="entry name" value="D15-like"/>
</dbReference>
<accession>A0ABP1PGH3</accession>
<feature type="compositionally biased region" description="Polar residues" evidence="6">
    <location>
        <begin position="11"/>
        <end position="24"/>
    </location>
</feature>
<name>A0ABP1PGH3_XYLVO</name>
<keyword evidence="3" id="KW-1134">Transmembrane beta strand</keyword>
<sequence length="486" mass="54238">MGTVHAKESNMPKNINSRETNAGQNFEKDDSSAYDHEKMNLFEKRKDEPTDYHSIKARVDRIHVDGLIRTKDDIIKAQVTELFKAQNFYDVIMGAYKVKEKLQGLGCFRNVGIYIDTSQGLHATPEGFEVTFFVRELKRLTGGISTMVGNNEGSVIVQAKAPNLFGRGERLQMEYSYGSKSSTNISVSAVKPFVDNWLHKVLTGTVFNTSNRFPWSGFNQNDKGLLLDLAVNSDGAGILKHNFQYEATYREIISSKQASFRVREQCGPNLKSALRHICSIDKRDSLVFPTTGSLIQFSTEIAGLGGDIGFVKNELIMQTNWTPHECLTFQLGFQSGLLRGITNDMKINIADRFFMGGPLNLRGFDMRGCGPRHDGNSIGGDAYWAVALHLYTPLPFRPGRNGFGDLFKLHGFINGGNVSNFPLTFANNYEKNMKIFTENVRCAVGGGVAMELGNIARVELNLVMPLLFVRSDVLQEFQFGIGLQYL</sequence>
<comment type="caution">
    <text evidence="8">The sequence shown here is derived from an EMBL/GenBank/DDBJ whole genome shotgun (WGS) entry which is preliminary data.</text>
</comment>
<evidence type="ECO:0000256" key="4">
    <source>
        <dbReference type="ARBA" id="ARBA00022692"/>
    </source>
</evidence>
<evidence type="ECO:0000313" key="9">
    <source>
        <dbReference type="Proteomes" id="UP001642520"/>
    </source>
</evidence>
<dbReference type="InterPro" id="IPR000184">
    <property type="entry name" value="Bac_surfAg_D15"/>
</dbReference>
<evidence type="ECO:0000256" key="6">
    <source>
        <dbReference type="SAM" id="MobiDB-lite"/>
    </source>
</evidence>
<feature type="domain" description="Bacterial surface antigen (D15)" evidence="7">
    <location>
        <begin position="163"/>
        <end position="484"/>
    </location>
</feature>
<feature type="region of interest" description="Disordered" evidence="6">
    <location>
        <begin position="1"/>
        <end position="30"/>
    </location>
</feature>
<evidence type="ECO:0000313" key="8">
    <source>
        <dbReference type="EMBL" id="CAL7952007.1"/>
    </source>
</evidence>
<protein>
    <recommendedName>
        <fullName evidence="7">Bacterial surface antigen (D15) domain-containing protein</fullName>
    </recommendedName>
</protein>
<evidence type="ECO:0000256" key="5">
    <source>
        <dbReference type="ARBA" id="ARBA00023136"/>
    </source>
</evidence>
<dbReference type="EMBL" id="CAXAJV020001301">
    <property type="protein sequence ID" value="CAL7952007.1"/>
    <property type="molecule type" value="Genomic_DNA"/>
</dbReference>
<keyword evidence="4" id="KW-0812">Transmembrane</keyword>
<evidence type="ECO:0000256" key="2">
    <source>
        <dbReference type="ARBA" id="ARBA00010913"/>
    </source>
</evidence>
<proteinExistence type="inferred from homology"/>
<organism evidence="8 9">
    <name type="scientific">Xylocopa violacea</name>
    <name type="common">Violet carpenter bee</name>
    <name type="synonym">Apis violacea</name>
    <dbReference type="NCBI Taxonomy" id="135666"/>
    <lineage>
        <taxon>Eukaryota</taxon>
        <taxon>Metazoa</taxon>
        <taxon>Ecdysozoa</taxon>
        <taxon>Arthropoda</taxon>
        <taxon>Hexapoda</taxon>
        <taxon>Insecta</taxon>
        <taxon>Pterygota</taxon>
        <taxon>Neoptera</taxon>
        <taxon>Endopterygota</taxon>
        <taxon>Hymenoptera</taxon>
        <taxon>Apocrita</taxon>
        <taxon>Aculeata</taxon>
        <taxon>Apoidea</taxon>
        <taxon>Anthophila</taxon>
        <taxon>Apidae</taxon>
        <taxon>Xylocopa</taxon>
        <taxon>Xylocopa</taxon>
    </lineage>
</organism>
<dbReference type="PANTHER" id="PTHR12815:SF18">
    <property type="entry name" value="SORTING AND ASSEMBLY MACHINERY COMPONENT 50 HOMOLOG"/>
    <property type="match status" value="1"/>
</dbReference>
<dbReference type="Proteomes" id="UP001642520">
    <property type="component" value="Unassembled WGS sequence"/>
</dbReference>
<comment type="similarity">
    <text evidence="2">Belongs to the SAM50/omp85 family.</text>
</comment>
<dbReference type="Pfam" id="PF01103">
    <property type="entry name" value="Omp85"/>
    <property type="match status" value="1"/>
</dbReference>
<keyword evidence="9" id="KW-1185">Reference proteome</keyword>
<evidence type="ECO:0000256" key="3">
    <source>
        <dbReference type="ARBA" id="ARBA00022452"/>
    </source>
</evidence>
<dbReference type="Gene3D" id="2.40.160.50">
    <property type="entry name" value="membrane protein fhac: a member of the omp85/tpsb transporter family"/>
    <property type="match status" value="1"/>
</dbReference>
<gene>
    <name evidence="8" type="ORF">XYLVIOL_LOCUS10837</name>
</gene>
<comment type="subcellular location">
    <subcellularLocation>
        <location evidence="1">Mitochondrion outer membrane</location>
        <topology evidence="1">Multi-pass membrane protein</topology>
    </subcellularLocation>
</comment>